<dbReference type="OrthoDB" id="936265at2"/>
<dbReference type="eggNOG" id="COG2963">
    <property type="taxonomic scope" value="Bacteria"/>
</dbReference>
<dbReference type="HOGENOM" id="CLU_027402_36_1_10"/>
<reference evidence="2 3" key="1">
    <citation type="submission" date="2008-05" db="EMBL/GenBank/DDBJ databases">
        <title>Complete sequence of Chlorobium limicola DSM 245.</title>
        <authorList>
            <consortium name="US DOE Joint Genome Institute"/>
            <person name="Lucas S."/>
            <person name="Copeland A."/>
            <person name="Lapidus A."/>
            <person name="Glavina del Rio T."/>
            <person name="Dalin E."/>
            <person name="Tice H."/>
            <person name="Bruce D."/>
            <person name="Goodwin L."/>
            <person name="Pitluck S."/>
            <person name="Schmutz J."/>
            <person name="Larimer F."/>
            <person name="Land M."/>
            <person name="Hauser L."/>
            <person name="Kyrpides N."/>
            <person name="Ovchinnikova G."/>
            <person name="Zhao F."/>
            <person name="Li T."/>
            <person name="Liu Z."/>
            <person name="Overmann J."/>
            <person name="Bryant D.A."/>
            <person name="Richardson P."/>
        </authorList>
    </citation>
    <scope>NUCLEOTIDE SEQUENCE [LARGE SCALE GENOMIC DNA]</scope>
    <source>
        <strain evidence="3">DSM 245 / NBRC 103803 / 6330</strain>
    </source>
</reference>
<dbReference type="GO" id="GO:0043565">
    <property type="term" value="F:sequence-specific DNA binding"/>
    <property type="evidence" value="ECO:0007669"/>
    <property type="project" value="InterPro"/>
</dbReference>
<name>B3EGC0_CHLL2</name>
<dbReference type="InterPro" id="IPR036388">
    <property type="entry name" value="WH-like_DNA-bd_sf"/>
</dbReference>
<dbReference type="Pfam" id="PF01527">
    <property type="entry name" value="HTH_Tnp_1"/>
    <property type="match status" value="1"/>
</dbReference>
<dbReference type="GO" id="GO:0004803">
    <property type="term" value="F:transposase activity"/>
    <property type="evidence" value="ECO:0007669"/>
    <property type="project" value="InterPro"/>
</dbReference>
<sequence length="75" mass="8426">MSEKQRKSFTAQFKAKVALEAIRGEKTLNEIGREFGIHPNLVGQWKREVQEHAAGLFEAKRGPKPADPLADPEKL</sequence>
<dbReference type="Gene3D" id="1.10.10.10">
    <property type="entry name" value="Winged helix-like DNA-binding domain superfamily/Winged helix DNA-binding domain"/>
    <property type="match status" value="1"/>
</dbReference>
<evidence type="ECO:0000313" key="2">
    <source>
        <dbReference type="EMBL" id="ACD91129.1"/>
    </source>
</evidence>
<evidence type="ECO:0000313" key="3">
    <source>
        <dbReference type="Proteomes" id="UP000008841"/>
    </source>
</evidence>
<dbReference type="GO" id="GO:0006313">
    <property type="term" value="P:DNA transposition"/>
    <property type="evidence" value="ECO:0007669"/>
    <property type="project" value="InterPro"/>
</dbReference>
<evidence type="ECO:0000256" key="1">
    <source>
        <dbReference type="SAM" id="MobiDB-lite"/>
    </source>
</evidence>
<accession>B3EGC0</accession>
<dbReference type="Proteomes" id="UP000008841">
    <property type="component" value="Chromosome"/>
</dbReference>
<dbReference type="SUPFAM" id="SSF48295">
    <property type="entry name" value="TrpR-like"/>
    <property type="match status" value="1"/>
</dbReference>
<proteinExistence type="predicted"/>
<dbReference type="InterPro" id="IPR010921">
    <property type="entry name" value="Trp_repressor/repl_initiator"/>
</dbReference>
<gene>
    <name evidence="2" type="ordered locus">Clim_2105</name>
</gene>
<feature type="region of interest" description="Disordered" evidence="1">
    <location>
        <begin position="54"/>
        <end position="75"/>
    </location>
</feature>
<organism evidence="2 3">
    <name type="scientific">Chlorobium limicola (strain DSM 245 / NBRC 103803 / 6330)</name>
    <dbReference type="NCBI Taxonomy" id="290315"/>
    <lineage>
        <taxon>Bacteria</taxon>
        <taxon>Pseudomonadati</taxon>
        <taxon>Chlorobiota</taxon>
        <taxon>Chlorobiia</taxon>
        <taxon>Chlorobiales</taxon>
        <taxon>Chlorobiaceae</taxon>
        <taxon>Chlorobium/Pelodictyon group</taxon>
        <taxon>Chlorobium</taxon>
    </lineage>
</organism>
<dbReference type="EMBL" id="CP001097">
    <property type="protein sequence ID" value="ACD91129.1"/>
    <property type="molecule type" value="Genomic_DNA"/>
</dbReference>
<dbReference type="AlphaFoldDB" id="B3EGC0"/>
<dbReference type="InterPro" id="IPR002514">
    <property type="entry name" value="Transposase_8"/>
</dbReference>
<dbReference type="RefSeq" id="WP_012466998.1">
    <property type="nucleotide sequence ID" value="NC_010803.1"/>
</dbReference>
<dbReference type="KEGG" id="cli:Clim_2105"/>
<protein>
    <submittedName>
        <fullName evidence="2">Transposase IS3/IS911 family protein</fullName>
    </submittedName>
</protein>